<dbReference type="eggNOG" id="COG0070">
    <property type="taxonomic scope" value="Bacteria"/>
</dbReference>
<keyword evidence="7" id="KW-0411">Iron-sulfur</keyword>
<dbReference type="Gene3D" id="3.50.50.60">
    <property type="entry name" value="FAD/NAD(P)-binding domain"/>
    <property type="match status" value="1"/>
</dbReference>
<dbReference type="PRINTS" id="PR00469">
    <property type="entry name" value="PNDRDTASEII"/>
</dbReference>
<evidence type="ECO:0000259" key="8">
    <source>
        <dbReference type="PROSITE" id="PS51379"/>
    </source>
</evidence>
<comment type="cofactor">
    <cofactor evidence="1">
        <name>FMN</name>
        <dbReference type="ChEBI" id="CHEBI:58210"/>
    </cofactor>
</comment>
<dbReference type="PANTHER" id="PTHR42917">
    <property type="entry name" value="2,4-DIENOYL-COA REDUCTASE"/>
    <property type="match status" value="1"/>
</dbReference>
<dbReference type="GO" id="GO:0016491">
    <property type="term" value="F:oxidoreductase activity"/>
    <property type="evidence" value="ECO:0007669"/>
    <property type="project" value="UniProtKB-KW"/>
</dbReference>
<feature type="domain" description="4Fe-4S ferredoxin-type" evidence="8">
    <location>
        <begin position="711"/>
        <end position="740"/>
    </location>
</feature>
<protein>
    <submittedName>
        <fullName evidence="9">Pyridine nucleotide-disulfide oxidoreductase</fullName>
    </submittedName>
</protein>
<dbReference type="EMBL" id="CP001087">
    <property type="protein sequence ID" value="ACN17827.1"/>
    <property type="molecule type" value="Genomic_DNA"/>
</dbReference>
<sequence length="777" mass="84158">MKETEYYKIAGKKEGERLSSRILEEVIQREVKNGHRYIEVDAFGQHGIGGRLWKADDEPVKIRVMGHSGQRTGSLGCPNTQIEIMGPASDDIGWLNAGAEITVHGNASNGAMNAAAQGKVYIGGNIGARGMTMTKQNPRFDPPEMWILGSAGDYFGEFMAGGIAVICGYKAQNPDNILGYRPFVGMVGGKAFFRGDANGYSRADAVVAPIEDEEWAWLLTNMETFLSRIGQMELFDTLSKRSEWQLLRAKTPREKMSKSSRLGMSAFRQDVWNRELGRGGLIGDLQEIEPGAIPLVTRGELRRYVPVWENQKYKAPCQTACPTGIPVQERWHLIRNGLVDEALELGLKYTPFPATVCGSLCPSPCMASCTKNTQYMTPVNVRLLGRAGLETELPERKPASGKRVAVMGAGPGGISTAWNLALKGHEAVIFDASDKIGGKISALIPESRIARETLETELDRVRKMVPDIRLNQDITAQEFKRITREFDFTVVATGAKKPRMLPVPGIERAVSANEFLAAAKQEGAVCGRRVVIIGAGNVGCDVATEASRLGAETISMIDVQKPAAFGKEREDAEACGATFAWPCFTHEITDQGVVLNSGELIEADTVVVSIGDVPEVDFLGQEVATRNGFIVVDGFNRTSNKRIFAIGDTVAPGLITDAIGAGKRAADAIDAVIAGREPEMADTRLPIDKSRISLEYFDPSIKSYDSLDMCGGECASCGRCRDCHICETVCPEGAISRVELVPDGYEYRADPELCIGCGFCAGACPCGIWALVPNVPL</sequence>
<evidence type="ECO:0000256" key="2">
    <source>
        <dbReference type="ARBA" id="ARBA00022630"/>
    </source>
</evidence>
<keyword evidence="5" id="KW-0560">Oxidoreductase</keyword>
<dbReference type="STRING" id="177437.HRM2_47780"/>
<dbReference type="HOGENOM" id="CLU_020204_0_0_7"/>
<evidence type="ECO:0000256" key="6">
    <source>
        <dbReference type="ARBA" id="ARBA00023004"/>
    </source>
</evidence>
<dbReference type="SUPFAM" id="SSF54862">
    <property type="entry name" value="4Fe-4S ferredoxins"/>
    <property type="match status" value="1"/>
</dbReference>
<evidence type="ECO:0000313" key="9">
    <source>
        <dbReference type="EMBL" id="ACN17827.1"/>
    </source>
</evidence>
<dbReference type="eggNOG" id="COG0493">
    <property type="taxonomic scope" value="Bacteria"/>
</dbReference>
<evidence type="ECO:0000256" key="4">
    <source>
        <dbReference type="ARBA" id="ARBA00022723"/>
    </source>
</evidence>
<keyword evidence="3" id="KW-0288">FMN</keyword>
<dbReference type="Proteomes" id="UP000000442">
    <property type="component" value="Chromosome"/>
</dbReference>
<dbReference type="KEGG" id="dat:HRM2_47780"/>
<dbReference type="Gene3D" id="2.160.20.60">
    <property type="entry name" value="Glutamate synthase, alpha subunit, C-terminal domain"/>
    <property type="match status" value="1"/>
</dbReference>
<dbReference type="InterPro" id="IPR017900">
    <property type="entry name" value="4Fe4S_Fe_S_CS"/>
</dbReference>
<evidence type="ECO:0000256" key="1">
    <source>
        <dbReference type="ARBA" id="ARBA00001917"/>
    </source>
</evidence>
<dbReference type="InterPro" id="IPR023753">
    <property type="entry name" value="FAD/NAD-binding_dom"/>
</dbReference>
<dbReference type="Pfam" id="PF07992">
    <property type="entry name" value="Pyr_redox_2"/>
    <property type="match status" value="1"/>
</dbReference>
<dbReference type="OrthoDB" id="9803192at2"/>
<dbReference type="Pfam" id="PF12838">
    <property type="entry name" value="Fer4_7"/>
    <property type="match status" value="1"/>
</dbReference>
<name>C0QHG8_DESAH</name>
<dbReference type="PROSITE" id="PS00198">
    <property type="entry name" value="4FE4S_FER_1"/>
    <property type="match status" value="2"/>
</dbReference>
<keyword evidence="6" id="KW-0408">Iron</keyword>
<dbReference type="Pfam" id="PF01493">
    <property type="entry name" value="GXGXG"/>
    <property type="match status" value="1"/>
</dbReference>
<keyword evidence="10" id="KW-1185">Reference proteome</keyword>
<dbReference type="InterPro" id="IPR017896">
    <property type="entry name" value="4Fe4S_Fe-S-bd"/>
</dbReference>
<dbReference type="InterPro" id="IPR028261">
    <property type="entry name" value="DPD_II"/>
</dbReference>
<dbReference type="InterPro" id="IPR036485">
    <property type="entry name" value="Glu_synth_asu_C_sf"/>
</dbReference>
<accession>C0QHG8</accession>
<dbReference type="InterPro" id="IPR009051">
    <property type="entry name" value="Helical_ferredxn"/>
</dbReference>
<reference evidence="9 10" key="1">
    <citation type="journal article" date="2009" name="Environ. Microbiol.">
        <title>Genome sequence of Desulfobacterium autotrophicum HRM2, a marine sulfate reducer oxidizing organic carbon completely to carbon dioxide.</title>
        <authorList>
            <person name="Strittmatter A.W."/>
            <person name="Liesegang H."/>
            <person name="Rabus R."/>
            <person name="Decker I."/>
            <person name="Amann J."/>
            <person name="Andres S."/>
            <person name="Henne A."/>
            <person name="Fricke W.F."/>
            <person name="Martinez-Arias R."/>
            <person name="Bartels D."/>
            <person name="Goesmann A."/>
            <person name="Krause L."/>
            <person name="Puehler A."/>
            <person name="Klenk H.P."/>
            <person name="Richter M."/>
            <person name="Schuler M."/>
            <person name="Gloeckner F.O."/>
            <person name="Meyerdierks A."/>
            <person name="Gottschalk G."/>
            <person name="Amann R."/>
        </authorList>
    </citation>
    <scope>NUCLEOTIDE SEQUENCE [LARGE SCALE GENOMIC DNA]</scope>
    <source>
        <strain evidence="10">ATCC 43914 / DSM 3382 / HRM2</strain>
    </source>
</reference>
<dbReference type="SUPFAM" id="SSF51905">
    <property type="entry name" value="FAD/NAD(P)-binding domain"/>
    <property type="match status" value="1"/>
</dbReference>
<evidence type="ECO:0000256" key="7">
    <source>
        <dbReference type="ARBA" id="ARBA00023014"/>
    </source>
</evidence>
<dbReference type="GO" id="GO:0051536">
    <property type="term" value="F:iron-sulfur cluster binding"/>
    <property type="evidence" value="ECO:0007669"/>
    <property type="project" value="UniProtKB-KW"/>
</dbReference>
<dbReference type="AlphaFoldDB" id="C0QHG8"/>
<dbReference type="InterPro" id="IPR002489">
    <property type="entry name" value="Glu_synth_asu_C"/>
</dbReference>
<dbReference type="SUPFAM" id="SSF69336">
    <property type="entry name" value="Alpha subunit of glutamate synthase, C-terminal domain"/>
    <property type="match status" value="1"/>
</dbReference>
<proteinExistence type="predicted"/>
<dbReference type="PANTHER" id="PTHR42917:SF2">
    <property type="entry name" value="2,4-DIENOYL-COA REDUCTASE [(2E)-ENOYL-COA-PRODUCING]"/>
    <property type="match status" value="1"/>
</dbReference>
<evidence type="ECO:0000313" key="10">
    <source>
        <dbReference type="Proteomes" id="UP000000442"/>
    </source>
</evidence>
<dbReference type="Gene3D" id="3.40.50.720">
    <property type="entry name" value="NAD(P)-binding Rossmann-like Domain"/>
    <property type="match status" value="1"/>
</dbReference>
<dbReference type="Pfam" id="PF14691">
    <property type="entry name" value="Fer4_20"/>
    <property type="match status" value="1"/>
</dbReference>
<keyword evidence="4" id="KW-0479">Metal-binding</keyword>
<keyword evidence="2" id="KW-0285">Flavoprotein</keyword>
<dbReference type="GO" id="GO:0046872">
    <property type="term" value="F:metal ion binding"/>
    <property type="evidence" value="ECO:0007669"/>
    <property type="project" value="UniProtKB-KW"/>
</dbReference>
<feature type="domain" description="4Fe-4S ferredoxin-type" evidence="8">
    <location>
        <begin position="745"/>
        <end position="774"/>
    </location>
</feature>
<dbReference type="PRINTS" id="PR00368">
    <property type="entry name" value="FADPNR"/>
</dbReference>
<dbReference type="InterPro" id="IPR051793">
    <property type="entry name" value="NADH:flavin_oxidoreductase"/>
</dbReference>
<dbReference type="Gene3D" id="1.10.1060.10">
    <property type="entry name" value="Alpha-helical ferredoxin"/>
    <property type="match status" value="1"/>
</dbReference>
<evidence type="ECO:0000256" key="3">
    <source>
        <dbReference type="ARBA" id="ARBA00022643"/>
    </source>
</evidence>
<organism evidence="9 10">
    <name type="scientific">Desulforapulum autotrophicum (strain ATCC 43914 / DSM 3382 / VKM B-1955 / HRM2)</name>
    <name type="common">Desulfobacterium autotrophicum</name>
    <dbReference type="NCBI Taxonomy" id="177437"/>
    <lineage>
        <taxon>Bacteria</taxon>
        <taxon>Pseudomonadati</taxon>
        <taxon>Thermodesulfobacteriota</taxon>
        <taxon>Desulfobacteria</taxon>
        <taxon>Desulfobacterales</taxon>
        <taxon>Desulfobacteraceae</taxon>
        <taxon>Desulforapulum</taxon>
    </lineage>
</organism>
<evidence type="ECO:0000256" key="5">
    <source>
        <dbReference type="ARBA" id="ARBA00023002"/>
    </source>
</evidence>
<dbReference type="InterPro" id="IPR036188">
    <property type="entry name" value="FAD/NAD-bd_sf"/>
</dbReference>
<dbReference type="RefSeq" id="WP_015906537.1">
    <property type="nucleotide sequence ID" value="NC_012108.1"/>
</dbReference>
<dbReference type="Gene3D" id="3.30.70.20">
    <property type="match status" value="1"/>
</dbReference>
<dbReference type="eggNOG" id="COG1145">
    <property type="taxonomic scope" value="Bacteria"/>
</dbReference>
<gene>
    <name evidence="9" type="ordered locus">HRM2_47780</name>
</gene>
<dbReference type="PROSITE" id="PS51379">
    <property type="entry name" value="4FE4S_FER_2"/>
    <property type="match status" value="2"/>
</dbReference>